<dbReference type="CDD" id="cd22271">
    <property type="entry name" value="DPBB_EXP_N-like"/>
    <property type="match status" value="1"/>
</dbReference>
<evidence type="ECO:0000313" key="7">
    <source>
        <dbReference type="Proteomes" id="UP000018958"/>
    </source>
</evidence>
<gene>
    <name evidence="6" type="ORF">F441_20946</name>
</gene>
<dbReference type="Pfam" id="PF03330">
    <property type="entry name" value="DPBB_1"/>
    <property type="match status" value="1"/>
</dbReference>
<feature type="signal peptide" evidence="4">
    <location>
        <begin position="1"/>
        <end position="23"/>
    </location>
</feature>
<evidence type="ECO:0000256" key="3">
    <source>
        <dbReference type="SAM" id="Phobius"/>
    </source>
</evidence>
<evidence type="ECO:0000259" key="5">
    <source>
        <dbReference type="PROSITE" id="PS50842"/>
    </source>
</evidence>
<keyword evidence="1 4" id="KW-0732">Signal</keyword>
<dbReference type="NCBIfam" id="NF041144">
    <property type="entry name" value="expansin_EXLX1"/>
    <property type="match status" value="1"/>
</dbReference>
<dbReference type="PROSITE" id="PS50842">
    <property type="entry name" value="EXPANSIN_EG45"/>
    <property type="match status" value="1"/>
</dbReference>
<feature type="domain" description="Expansin-like EG45" evidence="5">
    <location>
        <begin position="36"/>
        <end position="135"/>
    </location>
</feature>
<dbReference type="AlphaFoldDB" id="W2VUM0"/>
<dbReference type="InterPro" id="IPR036908">
    <property type="entry name" value="RlpA-like_sf"/>
</dbReference>
<feature type="compositionally biased region" description="Low complexity" evidence="2">
    <location>
        <begin position="474"/>
        <end position="487"/>
    </location>
</feature>
<dbReference type="OrthoDB" id="406505at2759"/>
<dbReference type="EMBL" id="ANIX01004186">
    <property type="protein sequence ID" value="ETP01891.1"/>
    <property type="molecule type" value="Genomic_DNA"/>
</dbReference>
<feature type="compositionally biased region" description="Polar residues" evidence="2">
    <location>
        <begin position="222"/>
        <end position="239"/>
    </location>
</feature>
<dbReference type="InterPro" id="IPR049818">
    <property type="entry name" value="Expansin_EXLX1-like"/>
</dbReference>
<evidence type="ECO:0000256" key="1">
    <source>
        <dbReference type="ARBA" id="ARBA00022729"/>
    </source>
</evidence>
<feature type="chain" id="PRO_5004828073" description="Expansin-like EG45 domain-containing protein" evidence="4">
    <location>
        <begin position="24"/>
        <end position="648"/>
    </location>
</feature>
<feature type="compositionally biased region" description="Polar residues" evidence="2">
    <location>
        <begin position="509"/>
        <end position="519"/>
    </location>
</feature>
<evidence type="ECO:0000256" key="4">
    <source>
        <dbReference type="SAM" id="SignalP"/>
    </source>
</evidence>
<protein>
    <recommendedName>
        <fullName evidence="5">Expansin-like EG45 domain-containing protein</fullName>
    </recommendedName>
</protein>
<keyword evidence="3" id="KW-1133">Transmembrane helix</keyword>
<dbReference type="Proteomes" id="UP000018958">
    <property type="component" value="Unassembled WGS sequence"/>
</dbReference>
<feature type="region of interest" description="Disordered" evidence="2">
    <location>
        <begin position="466"/>
        <end position="520"/>
    </location>
</feature>
<sequence>MHSALRFHHVLLVAAFGSASAYSGEGTTYGLTDPSGGNCNFMAYPKAAVSSFVAINKVQWDDSMSCGRCAQVTCTDPQCAGRSQESAIVYVVDQCPGCNDGDLDLSPNVFKAITGMEPSRVEISWEFVTCPTSGNIKYCLKEGSNAFWAAIQPTHTAVGVDSVTIDGKPTSMVASSFYFLLDGDSTEKSDLSNLKITMTSVSGETIEDILSFTDGNCVEGKSQFTKGESTSVSISTLSELDTEVSTEVPTETPTSTPTPTEAPTSTPLTEAQTTSTPTSIPTESPTSDPTTESPVTNTPTHIPTQTQTEEPTSAPTTESPATSAPTEAPSATPTSAPTTKPPATSVPAEDLTETLSSTSTTEPSTPTSIPTVAPTSAPTTKLPTTSVPTKTPSEAPISTRTTETPTIAPTEPPTTGAPTEKPTGAPTSAPPTTAMAIVPSEAPTEITTTVPQPTNSPTKAPIVSEVSTNAATETSTRSTVSPTSSPTNNLDAGTTASPTTSPSPDNVESAGTSVTNRSSDAGAGPTIVLSVLAVFGCLFIIVIAVMYIVAKKKKQLNAQMEQDKLPAHHDGSRYSAECDHHTNVLINEQTFPYTAAASPQPSCSASIYTCNFGCLQRRAEAIYTRDFYAEDTAMSERWRRLRTGEEAS</sequence>
<keyword evidence="3" id="KW-0472">Membrane</keyword>
<feature type="compositionally biased region" description="Polar residues" evidence="2">
    <location>
        <begin position="369"/>
        <end position="398"/>
    </location>
</feature>
<reference evidence="6 7" key="1">
    <citation type="submission" date="2013-11" db="EMBL/GenBank/DDBJ databases">
        <title>The Genome Sequence of Phytophthora parasitica CJ01A1.</title>
        <authorList>
            <consortium name="The Broad Institute Genomics Platform"/>
            <person name="Russ C."/>
            <person name="Tyler B."/>
            <person name="Panabieres F."/>
            <person name="Shan W."/>
            <person name="Tripathy S."/>
            <person name="Grunwald N."/>
            <person name="Machado M."/>
            <person name="Johnson C.S."/>
            <person name="Walker B."/>
            <person name="Young S.K."/>
            <person name="Zeng Q."/>
            <person name="Gargeya S."/>
            <person name="Fitzgerald M."/>
            <person name="Haas B."/>
            <person name="Abouelleil A."/>
            <person name="Allen A.W."/>
            <person name="Alvarado L."/>
            <person name="Arachchi H.M."/>
            <person name="Berlin A.M."/>
            <person name="Chapman S.B."/>
            <person name="Gainer-Dewar J."/>
            <person name="Goldberg J."/>
            <person name="Griggs A."/>
            <person name="Gujja S."/>
            <person name="Hansen M."/>
            <person name="Howarth C."/>
            <person name="Imamovic A."/>
            <person name="Ireland A."/>
            <person name="Larimer J."/>
            <person name="McCowan C."/>
            <person name="Murphy C."/>
            <person name="Pearson M."/>
            <person name="Poon T.W."/>
            <person name="Priest M."/>
            <person name="Roberts A."/>
            <person name="Saif S."/>
            <person name="Shea T."/>
            <person name="Sisk P."/>
            <person name="Sykes S."/>
            <person name="Wortman J."/>
            <person name="Nusbaum C."/>
            <person name="Birren B."/>
        </authorList>
    </citation>
    <scope>NUCLEOTIDE SEQUENCE [LARGE SCALE GENOMIC DNA]</scope>
    <source>
        <strain evidence="6 7">CJ01A1</strain>
    </source>
</reference>
<feature type="transmembrane region" description="Helical" evidence="3">
    <location>
        <begin position="527"/>
        <end position="550"/>
    </location>
</feature>
<dbReference type="SUPFAM" id="SSF50685">
    <property type="entry name" value="Barwin-like endoglucanases"/>
    <property type="match status" value="1"/>
</dbReference>
<comment type="caution">
    <text evidence="6">The sequence shown here is derived from an EMBL/GenBank/DDBJ whole genome shotgun (WGS) entry which is preliminary data.</text>
</comment>
<dbReference type="Gene3D" id="2.40.40.10">
    <property type="entry name" value="RlpA-like domain"/>
    <property type="match status" value="1"/>
</dbReference>
<dbReference type="PANTHER" id="PTHR31836">
    <property type="match status" value="1"/>
</dbReference>
<name>W2VUM0_PHYNI</name>
<accession>W2VUM0</accession>
<evidence type="ECO:0000256" key="2">
    <source>
        <dbReference type="SAM" id="MobiDB-lite"/>
    </source>
</evidence>
<evidence type="ECO:0000313" key="6">
    <source>
        <dbReference type="EMBL" id="ETP01891.1"/>
    </source>
</evidence>
<dbReference type="Gene3D" id="2.60.40.760">
    <property type="entry name" value="Expansin, cellulose-binding-like domain"/>
    <property type="match status" value="1"/>
</dbReference>
<dbReference type="InterPro" id="IPR036749">
    <property type="entry name" value="Expansin_CBD_sf"/>
</dbReference>
<dbReference type="InterPro" id="IPR007112">
    <property type="entry name" value="Expansin/allergen_DPBB_dom"/>
</dbReference>
<organism evidence="6 7">
    <name type="scientific">Phytophthora nicotianae CJ01A1</name>
    <dbReference type="NCBI Taxonomy" id="1317063"/>
    <lineage>
        <taxon>Eukaryota</taxon>
        <taxon>Sar</taxon>
        <taxon>Stramenopiles</taxon>
        <taxon>Oomycota</taxon>
        <taxon>Peronosporomycetes</taxon>
        <taxon>Peronosporales</taxon>
        <taxon>Peronosporaceae</taxon>
        <taxon>Phytophthora</taxon>
    </lineage>
</organism>
<proteinExistence type="predicted"/>
<feature type="compositionally biased region" description="Low complexity" evidence="2">
    <location>
        <begin position="494"/>
        <end position="504"/>
    </location>
</feature>
<dbReference type="InterPro" id="IPR051477">
    <property type="entry name" value="Expansin_CellWall"/>
</dbReference>
<feature type="region of interest" description="Disordered" evidence="2">
    <location>
        <begin position="222"/>
        <end position="434"/>
    </location>
</feature>
<dbReference type="PANTHER" id="PTHR31836:SF21">
    <property type="entry name" value="EXPANSIN-LIKE PROTEIN 7"/>
    <property type="match status" value="1"/>
</dbReference>
<dbReference type="InterPro" id="IPR009009">
    <property type="entry name" value="RlpA-like_DPBB"/>
</dbReference>
<feature type="compositionally biased region" description="Low complexity" evidence="2">
    <location>
        <begin position="399"/>
        <end position="434"/>
    </location>
</feature>
<feature type="compositionally biased region" description="Low complexity" evidence="2">
    <location>
        <begin position="243"/>
        <end position="368"/>
    </location>
</feature>
<keyword evidence="3" id="KW-0812">Transmembrane</keyword>